<gene>
    <name evidence="2" type="ORF">SUNI508_05382</name>
</gene>
<feature type="compositionally biased region" description="Basic and acidic residues" evidence="1">
    <location>
        <begin position="113"/>
        <end position="127"/>
    </location>
</feature>
<keyword evidence="3" id="KW-1185">Reference proteome</keyword>
<dbReference type="Proteomes" id="UP001408356">
    <property type="component" value="Unassembled WGS sequence"/>
</dbReference>
<reference evidence="2 3" key="1">
    <citation type="journal article" date="2024" name="J. Plant Pathol.">
        <title>Sequence and assembly of the genome of Seiridium unicorne, isolate CBS 538.82, causal agent of cypress canker disease.</title>
        <authorList>
            <person name="Scali E."/>
            <person name="Rocca G.D."/>
            <person name="Danti R."/>
            <person name="Garbelotto M."/>
            <person name="Barberini S."/>
            <person name="Baroncelli R."/>
            <person name="Emiliani G."/>
        </authorList>
    </citation>
    <scope>NUCLEOTIDE SEQUENCE [LARGE SCALE GENOMIC DNA]</scope>
    <source>
        <strain evidence="2 3">BM-138-508</strain>
    </source>
</reference>
<evidence type="ECO:0000313" key="2">
    <source>
        <dbReference type="EMBL" id="KAK9421781.1"/>
    </source>
</evidence>
<protein>
    <submittedName>
        <fullName evidence="2">Uncharacterized protein</fullName>
    </submittedName>
</protein>
<sequence length="143" mass="15887">MSSQSDRLLIYRSTSSSFSSVRRRNSSRVSHSSAAPTKFEFSAIIALYILTLIDDFTVVSEMASVKSGSSRQGGRHGDQTSTVANHTSLHRYLTTHDTVPDRLLQRSQGRWGDGVDKSRADKIKEQTDGYNYGYKADTGHNKP</sequence>
<organism evidence="2 3">
    <name type="scientific">Seiridium unicorne</name>
    <dbReference type="NCBI Taxonomy" id="138068"/>
    <lineage>
        <taxon>Eukaryota</taxon>
        <taxon>Fungi</taxon>
        <taxon>Dikarya</taxon>
        <taxon>Ascomycota</taxon>
        <taxon>Pezizomycotina</taxon>
        <taxon>Sordariomycetes</taxon>
        <taxon>Xylariomycetidae</taxon>
        <taxon>Amphisphaeriales</taxon>
        <taxon>Sporocadaceae</taxon>
        <taxon>Seiridium</taxon>
    </lineage>
</organism>
<accession>A0ABR2V5H2</accession>
<evidence type="ECO:0000256" key="1">
    <source>
        <dbReference type="SAM" id="MobiDB-lite"/>
    </source>
</evidence>
<name>A0ABR2V5H2_9PEZI</name>
<proteinExistence type="predicted"/>
<evidence type="ECO:0000313" key="3">
    <source>
        <dbReference type="Proteomes" id="UP001408356"/>
    </source>
</evidence>
<dbReference type="EMBL" id="JARVKF010000157">
    <property type="protein sequence ID" value="KAK9421781.1"/>
    <property type="molecule type" value="Genomic_DNA"/>
</dbReference>
<feature type="region of interest" description="Disordered" evidence="1">
    <location>
        <begin position="65"/>
        <end position="143"/>
    </location>
</feature>
<comment type="caution">
    <text evidence="2">The sequence shown here is derived from an EMBL/GenBank/DDBJ whole genome shotgun (WGS) entry which is preliminary data.</text>
</comment>